<name>A0A7X9RYP3_9BACT</name>
<evidence type="ECO:0000259" key="2">
    <source>
        <dbReference type="Pfam" id="PF18481"/>
    </source>
</evidence>
<dbReference type="PANTHER" id="PTHR42252">
    <property type="entry name" value="DUF5616 DOMAIN-CONTAINING PROTEIN"/>
    <property type="match status" value="1"/>
</dbReference>
<dbReference type="EMBL" id="JABANE010000084">
    <property type="protein sequence ID" value="NME71064.1"/>
    <property type="molecule type" value="Genomic_DNA"/>
</dbReference>
<dbReference type="Pfam" id="PF18481">
    <property type="entry name" value="DUF5616"/>
    <property type="match status" value="1"/>
</dbReference>
<dbReference type="Pfam" id="PF04256">
    <property type="entry name" value="DUF434"/>
    <property type="match status" value="1"/>
</dbReference>
<proteinExistence type="predicted"/>
<feature type="domain" description="DUF5616" evidence="2">
    <location>
        <begin position="83"/>
        <end position="220"/>
    </location>
</feature>
<keyword evidence="4" id="KW-1185">Reference proteome</keyword>
<evidence type="ECO:0000259" key="1">
    <source>
        <dbReference type="Pfam" id="PF04256"/>
    </source>
</evidence>
<comment type="caution">
    <text evidence="3">The sequence shown here is derived from an EMBL/GenBank/DDBJ whole genome shotgun (WGS) entry which is preliminary data.</text>
</comment>
<dbReference type="PANTHER" id="PTHR42252:SF1">
    <property type="entry name" value="DUF434 DOMAIN-CONTAINING PROTEIN"/>
    <property type="match status" value="1"/>
</dbReference>
<dbReference type="RefSeq" id="WP_169659287.1">
    <property type="nucleotide sequence ID" value="NZ_JABANE010000084.1"/>
</dbReference>
<gene>
    <name evidence="3" type="ORF">HHU12_24055</name>
</gene>
<protein>
    <submittedName>
        <fullName evidence="3">DUF434 domain-containing protein</fullName>
    </submittedName>
</protein>
<sequence length="235" mass="26747">MTTRNRGKQSNDDKLFSSKYCAVIKEAADDLSFLLTRGYGPSISLEIVGNKYRLNKRQQLALSKISHSQEAIELRNSKELSKENLSDKCIEIDGFNILIIMESYLSGAFIFKGRDGLYRDISSVHGTYKRVSKTEEALLRIGNTLKEMKVRSVKWYLDQPISNSGSLKTKLLELSEFHGFNWEVELVFNPDKTLAKSNEVVISSDSWILNSAKQWFNLGGYLIDDNNENFNVLSI</sequence>
<evidence type="ECO:0000313" key="4">
    <source>
        <dbReference type="Proteomes" id="UP000576082"/>
    </source>
</evidence>
<dbReference type="InterPro" id="IPR041652">
    <property type="entry name" value="DUF5616"/>
</dbReference>
<feature type="domain" description="DUF434" evidence="1">
    <location>
        <begin position="24"/>
        <end position="78"/>
    </location>
</feature>
<dbReference type="InterPro" id="IPR007368">
    <property type="entry name" value="DUF434"/>
</dbReference>
<dbReference type="AlphaFoldDB" id="A0A7X9RYP3"/>
<evidence type="ECO:0000313" key="3">
    <source>
        <dbReference type="EMBL" id="NME71064.1"/>
    </source>
</evidence>
<organism evidence="3 4">
    <name type="scientific">Flammeovirga aprica JL-4</name>
    <dbReference type="NCBI Taxonomy" id="694437"/>
    <lineage>
        <taxon>Bacteria</taxon>
        <taxon>Pseudomonadati</taxon>
        <taxon>Bacteroidota</taxon>
        <taxon>Cytophagia</taxon>
        <taxon>Cytophagales</taxon>
        <taxon>Flammeovirgaceae</taxon>
        <taxon>Flammeovirga</taxon>
    </lineage>
</organism>
<reference evidence="3 4" key="1">
    <citation type="submission" date="2020-04" db="EMBL/GenBank/DDBJ databases">
        <title>Flammeovirga sp. SR4, a novel species isolated from seawater.</title>
        <authorList>
            <person name="Wang X."/>
        </authorList>
    </citation>
    <scope>NUCLEOTIDE SEQUENCE [LARGE SCALE GENOMIC DNA]</scope>
    <source>
        <strain evidence="3 4">ATCC 23126</strain>
    </source>
</reference>
<dbReference type="Proteomes" id="UP000576082">
    <property type="component" value="Unassembled WGS sequence"/>
</dbReference>
<accession>A0A7X9RYP3</accession>